<proteinExistence type="inferred from homology"/>
<evidence type="ECO:0000313" key="11">
    <source>
        <dbReference type="EMBL" id="KAF0298265.1"/>
    </source>
</evidence>
<keyword evidence="8" id="KW-0472">Membrane</keyword>
<evidence type="ECO:0000256" key="1">
    <source>
        <dbReference type="ARBA" id="ARBA00004323"/>
    </source>
</evidence>
<evidence type="ECO:0000256" key="4">
    <source>
        <dbReference type="ARBA" id="ARBA00022692"/>
    </source>
</evidence>
<evidence type="ECO:0000256" key="10">
    <source>
        <dbReference type="SAM" id="Coils"/>
    </source>
</evidence>
<evidence type="ECO:0000256" key="7">
    <source>
        <dbReference type="ARBA" id="ARBA00023034"/>
    </source>
</evidence>
<dbReference type="EMBL" id="VIIS01001440">
    <property type="protein sequence ID" value="KAF0298265.1"/>
    <property type="molecule type" value="Genomic_DNA"/>
</dbReference>
<keyword evidence="9" id="KW-0325">Glycoprotein</keyword>
<evidence type="ECO:0000256" key="8">
    <source>
        <dbReference type="ARBA" id="ARBA00023136"/>
    </source>
</evidence>
<dbReference type="OrthoDB" id="514299at2759"/>
<dbReference type="GO" id="GO:0001733">
    <property type="term" value="F:galactosylceramide sulfotransferase activity"/>
    <property type="evidence" value="ECO:0007669"/>
    <property type="project" value="InterPro"/>
</dbReference>
<dbReference type="AlphaFoldDB" id="A0A6A4VVU3"/>
<evidence type="ECO:0000256" key="9">
    <source>
        <dbReference type="ARBA" id="ARBA00023180"/>
    </source>
</evidence>
<evidence type="ECO:0000256" key="5">
    <source>
        <dbReference type="ARBA" id="ARBA00022968"/>
    </source>
</evidence>
<keyword evidence="3 11" id="KW-0808">Transferase</keyword>
<dbReference type="PANTHER" id="PTHR14647">
    <property type="entry name" value="GALACTOSE-3-O-SULFOTRANSFERASE"/>
    <property type="match status" value="1"/>
</dbReference>
<keyword evidence="7" id="KW-0333">Golgi apparatus</keyword>
<evidence type="ECO:0000313" key="12">
    <source>
        <dbReference type="Proteomes" id="UP000440578"/>
    </source>
</evidence>
<reference evidence="11 12" key="1">
    <citation type="submission" date="2019-07" db="EMBL/GenBank/DDBJ databases">
        <title>Draft genome assembly of a fouling barnacle, Amphibalanus amphitrite (Darwin, 1854): The first reference genome for Thecostraca.</title>
        <authorList>
            <person name="Kim W."/>
        </authorList>
    </citation>
    <scope>NUCLEOTIDE SEQUENCE [LARGE SCALE GENOMIC DNA]</scope>
    <source>
        <strain evidence="11">SNU_AA5</strain>
        <tissue evidence="11">Soma without cirri and trophi</tissue>
    </source>
</reference>
<keyword evidence="12" id="KW-1185">Reference proteome</keyword>
<comment type="caution">
    <text evidence="11">The sequence shown here is derived from an EMBL/GenBank/DDBJ whole genome shotgun (WGS) entry which is preliminary data.</text>
</comment>
<dbReference type="Proteomes" id="UP000440578">
    <property type="component" value="Unassembled WGS sequence"/>
</dbReference>
<name>A0A6A4VVU3_AMPAM</name>
<keyword evidence="6" id="KW-1133">Transmembrane helix</keyword>
<evidence type="ECO:0000256" key="3">
    <source>
        <dbReference type="ARBA" id="ARBA00022679"/>
    </source>
</evidence>
<sequence>MSLRSSASQVSISSLRAAESATKAGLMARAAFLKRKQKMEKEELEMKMRKQKMENEELEMKMRMENLQHMFVCHPPSAIFFLKVHKCASSSIQNMLFRLAERLDMPVALPETGNYFGHPRHFRAHMVHRPLGAHNTTYRLMAHHLRLDQEQVTKVLGPNATWLAVLRRPADQFISMFEYYRLQEVWNMTLAEFAASTTQYEPLGITHFRPNQMSFDLGLDVRTLMSDDQLLGDTLTQLHQRFDLVLIAELLDESLVLLKYRLCLEWDDVVVFRHNARPPWLRSAATHNGTLRRQLRHHLQIDTAVYHHFYQRLRQQLRDYGTAHIRAGLATLRARVQHWAAQCRGWKWNWPGDQSPLPPRGTSDAQRHVWMCSRLFTHEITYTEHIRMEQEWEAHRSHFWDKLLAKNWPVRSSVFWYSLDLGVCWRSLDFSVFRLSLCRSISFVSQGSLDLSIR</sequence>
<dbReference type="GO" id="GO:0000139">
    <property type="term" value="C:Golgi membrane"/>
    <property type="evidence" value="ECO:0007669"/>
    <property type="project" value="UniProtKB-SubCell"/>
</dbReference>
<keyword evidence="10" id="KW-0175">Coiled coil</keyword>
<feature type="coiled-coil region" evidence="10">
    <location>
        <begin position="34"/>
        <end position="70"/>
    </location>
</feature>
<keyword evidence="4" id="KW-0812">Transmembrane</keyword>
<dbReference type="Gene3D" id="3.40.50.300">
    <property type="entry name" value="P-loop containing nucleotide triphosphate hydrolases"/>
    <property type="match status" value="1"/>
</dbReference>
<dbReference type="SUPFAM" id="SSF52540">
    <property type="entry name" value="P-loop containing nucleoside triphosphate hydrolases"/>
    <property type="match status" value="1"/>
</dbReference>
<organism evidence="11 12">
    <name type="scientific">Amphibalanus amphitrite</name>
    <name type="common">Striped barnacle</name>
    <name type="synonym">Balanus amphitrite</name>
    <dbReference type="NCBI Taxonomy" id="1232801"/>
    <lineage>
        <taxon>Eukaryota</taxon>
        <taxon>Metazoa</taxon>
        <taxon>Ecdysozoa</taxon>
        <taxon>Arthropoda</taxon>
        <taxon>Crustacea</taxon>
        <taxon>Multicrustacea</taxon>
        <taxon>Cirripedia</taxon>
        <taxon>Thoracica</taxon>
        <taxon>Thoracicalcarea</taxon>
        <taxon>Balanomorpha</taxon>
        <taxon>Balanoidea</taxon>
        <taxon>Balanidae</taxon>
        <taxon>Amphibalaninae</taxon>
        <taxon>Amphibalanus</taxon>
    </lineage>
</organism>
<protein>
    <submittedName>
        <fullName evidence="11">Galactose-3-O-sulfotransferase 3</fullName>
    </submittedName>
</protein>
<dbReference type="InterPro" id="IPR009729">
    <property type="entry name" value="Gal-3-0_sulfotransfrase"/>
</dbReference>
<comment type="similarity">
    <text evidence="2">Belongs to the galactose-3-O-sulfotransferase family.</text>
</comment>
<keyword evidence="5" id="KW-0735">Signal-anchor</keyword>
<dbReference type="Pfam" id="PF06990">
    <property type="entry name" value="Gal-3-0_sulfotr"/>
    <property type="match status" value="1"/>
</dbReference>
<accession>A0A6A4VVU3</accession>
<gene>
    <name evidence="11" type="primary">Gal3st3_2</name>
    <name evidence="11" type="ORF">FJT64_004382</name>
</gene>
<dbReference type="InterPro" id="IPR027417">
    <property type="entry name" value="P-loop_NTPase"/>
</dbReference>
<comment type="subcellular location">
    <subcellularLocation>
        <location evidence="1">Golgi apparatus membrane</location>
        <topology evidence="1">Single-pass type II membrane protein</topology>
    </subcellularLocation>
</comment>
<dbReference type="GO" id="GO:0009247">
    <property type="term" value="P:glycolipid biosynthetic process"/>
    <property type="evidence" value="ECO:0007669"/>
    <property type="project" value="InterPro"/>
</dbReference>
<dbReference type="PANTHER" id="PTHR14647:SF87">
    <property type="entry name" value="PUTATIVE-RELATED"/>
    <property type="match status" value="1"/>
</dbReference>
<evidence type="ECO:0000256" key="2">
    <source>
        <dbReference type="ARBA" id="ARBA00008124"/>
    </source>
</evidence>
<evidence type="ECO:0000256" key="6">
    <source>
        <dbReference type="ARBA" id="ARBA00022989"/>
    </source>
</evidence>